<accession>A0AAW0LLU0</accession>
<gene>
    <name evidence="3" type="primary">RPS2_8</name>
    <name evidence="3" type="ORF">CFP56_040303</name>
</gene>
<keyword evidence="1" id="KW-0611">Plant defense</keyword>
<feature type="domain" description="Disease resistance protein At4g27190-like leucine-rich repeats" evidence="2">
    <location>
        <begin position="42"/>
        <end position="193"/>
    </location>
</feature>
<evidence type="ECO:0000256" key="1">
    <source>
        <dbReference type="ARBA" id="ARBA00022821"/>
    </source>
</evidence>
<dbReference type="Pfam" id="PF23247">
    <property type="entry name" value="LRR_RPS2"/>
    <property type="match status" value="2"/>
</dbReference>
<evidence type="ECO:0000259" key="2">
    <source>
        <dbReference type="Pfam" id="PF23247"/>
    </source>
</evidence>
<evidence type="ECO:0000313" key="4">
    <source>
        <dbReference type="Proteomes" id="UP000237347"/>
    </source>
</evidence>
<dbReference type="EMBL" id="PKMF04000080">
    <property type="protein sequence ID" value="KAK7852037.1"/>
    <property type="molecule type" value="Genomic_DNA"/>
</dbReference>
<sequence>MTVSGCTNLTNIVLPNMLRTLRNLKELKIYDCDSLEEVVFPNLEELEIKGMDSMKLIWSNQLISDCFGKLETMTVSSCTNLTNIVLPNMLRMLWNLKELKIYDCDSLEEVFEIQGTNNVEESRDIAAAELMSLTLRNLEKVKHVWSMDPQGIITFVKLDVIEISGCSSLRSVFPTSVTKALMQLEKLRIINCATVEEIVAKEEGIETTTLFVFPQLTRLTLLNFLELRSFYPGKHILKWPLLNHLLITSCDKLKIFGSTKLSEQETNGLGHHANLIQQPLFFIEKFLELLTMGAINNFI</sequence>
<comment type="caution">
    <text evidence="3">The sequence shown here is derived from an EMBL/GenBank/DDBJ whole genome shotgun (WGS) entry which is preliminary data.</text>
</comment>
<proteinExistence type="predicted"/>
<evidence type="ECO:0000313" key="3">
    <source>
        <dbReference type="EMBL" id="KAK7852037.1"/>
    </source>
</evidence>
<name>A0AAW0LLU0_QUESU</name>
<dbReference type="AlphaFoldDB" id="A0AAW0LLU0"/>
<dbReference type="PANTHER" id="PTHR33463:SF209">
    <property type="entry name" value="DISEASE RESISTANCE PROTEIN RPS2-LIKE"/>
    <property type="match status" value="1"/>
</dbReference>
<dbReference type="Proteomes" id="UP000237347">
    <property type="component" value="Unassembled WGS sequence"/>
</dbReference>
<keyword evidence="4" id="KW-1185">Reference proteome</keyword>
<dbReference type="InterPro" id="IPR032675">
    <property type="entry name" value="LRR_dom_sf"/>
</dbReference>
<dbReference type="InterPro" id="IPR057135">
    <property type="entry name" value="At4g27190-like_LRR"/>
</dbReference>
<feature type="domain" description="Disease resistance protein At4g27190-like leucine-rich repeats" evidence="2">
    <location>
        <begin position="1"/>
        <end position="39"/>
    </location>
</feature>
<dbReference type="Gene3D" id="3.80.10.10">
    <property type="entry name" value="Ribonuclease Inhibitor"/>
    <property type="match status" value="2"/>
</dbReference>
<dbReference type="InterPro" id="IPR050905">
    <property type="entry name" value="Plant_NBS-LRR"/>
</dbReference>
<dbReference type="PANTHER" id="PTHR33463">
    <property type="entry name" value="NB-ARC DOMAIN-CONTAINING PROTEIN-RELATED"/>
    <property type="match status" value="1"/>
</dbReference>
<reference evidence="3 4" key="1">
    <citation type="journal article" date="2018" name="Sci. Data">
        <title>The draft genome sequence of cork oak.</title>
        <authorList>
            <person name="Ramos A.M."/>
            <person name="Usie A."/>
            <person name="Barbosa P."/>
            <person name="Barros P.M."/>
            <person name="Capote T."/>
            <person name="Chaves I."/>
            <person name="Simoes F."/>
            <person name="Abreu I."/>
            <person name="Carrasquinho I."/>
            <person name="Faro C."/>
            <person name="Guimaraes J.B."/>
            <person name="Mendonca D."/>
            <person name="Nobrega F."/>
            <person name="Rodrigues L."/>
            <person name="Saibo N.J.M."/>
            <person name="Varela M.C."/>
            <person name="Egas C."/>
            <person name="Matos J."/>
            <person name="Miguel C.M."/>
            <person name="Oliveira M.M."/>
            <person name="Ricardo C.P."/>
            <person name="Goncalves S."/>
        </authorList>
    </citation>
    <scope>NUCLEOTIDE SEQUENCE [LARGE SCALE GENOMIC DNA]</scope>
    <source>
        <strain evidence="4">cv. HL8</strain>
    </source>
</reference>
<protein>
    <submittedName>
        <fullName evidence="3">Disease resistance protein rps2</fullName>
    </submittedName>
</protein>
<organism evidence="3 4">
    <name type="scientific">Quercus suber</name>
    <name type="common">Cork oak</name>
    <dbReference type="NCBI Taxonomy" id="58331"/>
    <lineage>
        <taxon>Eukaryota</taxon>
        <taxon>Viridiplantae</taxon>
        <taxon>Streptophyta</taxon>
        <taxon>Embryophyta</taxon>
        <taxon>Tracheophyta</taxon>
        <taxon>Spermatophyta</taxon>
        <taxon>Magnoliopsida</taxon>
        <taxon>eudicotyledons</taxon>
        <taxon>Gunneridae</taxon>
        <taxon>Pentapetalae</taxon>
        <taxon>rosids</taxon>
        <taxon>fabids</taxon>
        <taxon>Fagales</taxon>
        <taxon>Fagaceae</taxon>
        <taxon>Quercus</taxon>
    </lineage>
</organism>
<dbReference type="SUPFAM" id="SSF52047">
    <property type="entry name" value="RNI-like"/>
    <property type="match status" value="1"/>
</dbReference>